<dbReference type="PANTHER" id="PTHR32027">
    <property type="entry name" value="CYTOSINE DEAMINASE"/>
    <property type="match status" value="1"/>
</dbReference>
<dbReference type="Gene3D" id="3.20.20.140">
    <property type="entry name" value="Metal-dependent hydrolases"/>
    <property type="match status" value="1"/>
</dbReference>
<proteinExistence type="predicted"/>
<feature type="domain" description="Amidohydrolase 3" evidence="1">
    <location>
        <begin position="94"/>
        <end position="395"/>
    </location>
</feature>
<name>A0A7W5CHT0_9MICO</name>
<dbReference type="Pfam" id="PF07969">
    <property type="entry name" value="Amidohydro_3"/>
    <property type="match status" value="1"/>
</dbReference>
<evidence type="ECO:0000313" key="3">
    <source>
        <dbReference type="Proteomes" id="UP000543579"/>
    </source>
</evidence>
<dbReference type="AlphaFoldDB" id="A0A7W5CHT0"/>
<dbReference type="InterPro" id="IPR011059">
    <property type="entry name" value="Metal-dep_hydrolase_composite"/>
</dbReference>
<evidence type="ECO:0000259" key="1">
    <source>
        <dbReference type="Pfam" id="PF07969"/>
    </source>
</evidence>
<comment type="caution">
    <text evidence="2">The sequence shown here is derived from an EMBL/GenBank/DDBJ whole genome shotgun (WGS) entry which is preliminary data.</text>
</comment>
<organism evidence="2 3">
    <name type="scientific">Microbacterium proteolyticum</name>
    <dbReference type="NCBI Taxonomy" id="1572644"/>
    <lineage>
        <taxon>Bacteria</taxon>
        <taxon>Bacillati</taxon>
        <taxon>Actinomycetota</taxon>
        <taxon>Actinomycetes</taxon>
        <taxon>Micrococcales</taxon>
        <taxon>Microbacteriaceae</taxon>
        <taxon>Microbacterium</taxon>
    </lineage>
</organism>
<sequence length="407" mass="43867">MTSTVVTDVRPWGGPLSDVVLADGLITGIHPAGTESIDASTETVSGRGRILLPSFADVHVHLDSTRIGLPFRPHTGVPGVWGMMLNDRDNWRHAERSMEHRVATTLESAIARGTTQVRTYAQVDVDADLERLDAVLAAREANLDRCEVEIIAFPQAGLLREAGSIDVLDRAMARGADVVGGIDPCALDRDPVRHLDAVFGIAERHGAPVDIHLHEPDQMAKFSAELIVERTRALDMRGRVTISHGYGLGRLPEAELRALLEQFRDLGISMATVAPQAPLPTHLLDEYGIALGLGQDGQRDYWSPYGNTDMLDRTWQLAFTNGFRRDDDIEHCVAIATVGGRAVMGRAAMPARGAERPGVGVGDPADLLLVAGDTVTAAVMDRPADRTVIFHGDVVADALELTDGSRA</sequence>
<reference evidence="2 3" key="1">
    <citation type="submission" date="2020-08" db="EMBL/GenBank/DDBJ databases">
        <title>Genomic Encyclopedia of Type Strains, Phase III (KMG-III): the genomes of soil and plant-associated and newly described type strains.</title>
        <authorList>
            <person name="Whitman W."/>
        </authorList>
    </citation>
    <scope>NUCLEOTIDE SEQUENCE [LARGE SCALE GENOMIC DNA]</scope>
    <source>
        <strain evidence="2 3">CECT 8356</strain>
    </source>
</reference>
<evidence type="ECO:0000313" key="2">
    <source>
        <dbReference type="EMBL" id="MBB3157880.1"/>
    </source>
</evidence>
<gene>
    <name evidence="2" type="ORF">FHS07_001564</name>
</gene>
<dbReference type="SUPFAM" id="SSF51556">
    <property type="entry name" value="Metallo-dependent hydrolases"/>
    <property type="match status" value="1"/>
</dbReference>
<dbReference type="Gene3D" id="2.30.40.10">
    <property type="entry name" value="Urease, subunit C, domain 1"/>
    <property type="match status" value="1"/>
</dbReference>
<dbReference type="RefSeq" id="WP_183419253.1">
    <property type="nucleotide sequence ID" value="NZ_JACHXY010000001.1"/>
</dbReference>
<accession>A0A7W5CHT0</accession>
<dbReference type="GO" id="GO:0016814">
    <property type="term" value="F:hydrolase activity, acting on carbon-nitrogen (but not peptide) bonds, in cyclic amidines"/>
    <property type="evidence" value="ECO:0007669"/>
    <property type="project" value="TreeGrafter"/>
</dbReference>
<dbReference type="InterPro" id="IPR032466">
    <property type="entry name" value="Metal_Hydrolase"/>
</dbReference>
<dbReference type="InterPro" id="IPR013108">
    <property type="entry name" value="Amidohydro_3"/>
</dbReference>
<dbReference type="Proteomes" id="UP000543579">
    <property type="component" value="Unassembled WGS sequence"/>
</dbReference>
<protein>
    <submittedName>
        <fullName evidence="2">Cytosine/adenosine deaminase-related metal-dependent hydrolase</fullName>
    </submittedName>
</protein>
<dbReference type="PANTHER" id="PTHR32027:SF9">
    <property type="entry name" value="BLL3847 PROTEIN"/>
    <property type="match status" value="1"/>
</dbReference>
<dbReference type="InterPro" id="IPR052349">
    <property type="entry name" value="Metallo-hydrolase_Enzymes"/>
</dbReference>
<dbReference type="SUPFAM" id="SSF51338">
    <property type="entry name" value="Composite domain of metallo-dependent hydrolases"/>
    <property type="match status" value="1"/>
</dbReference>
<keyword evidence="2" id="KW-0378">Hydrolase</keyword>
<dbReference type="EMBL" id="JACHXY010000001">
    <property type="protein sequence ID" value="MBB3157880.1"/>
    <property type="molecule type" value="Genomic_DNA"/>
</dbReference>